<reference evidence="7 8" key="1">
    <citation type="submission" date="2018-11" db="EMBL/GenBank/DDBJ databases">
        <title>Genome sequence of Saitozyma podzolica DSM 27192.</title>
        <authorList>
            <person name="Aliyu H."/>
            <person name="Gorte O."/>
            <person name="Ochsenreither K."/>
        </authorList>
    </citation>
    <scope>NUCLEOTIDE SEQUENCE [LARGE SCALE GENOMIC DNA]</scope>
    <source>
        <strain evidence="7 8">DSM 27192</strain>
    </source>
</reference>
<dbReference type="STRING" id="1890683.A0A427XN81"/>
<dbReference type="InterPro" id="IPR050660">
    <property type="entry name" value="NEK_Ser/Thr_kinase"/>
</dbReference>
<dbReference type="EMBL" id="RSCD01000035">
    <property type="protein sequence ID" value="RSH80204.1"/>
    <property type="molecule type" value="Genomic_DNA"/>
</dbReference>
<feature type="region of interest" description="Disordered" evidence="6">
    <location>
        <begin position="96"/>
        <end position="129"/>
    </location>
</feature>
<keyword evidence="3" id="KW-0547">Nucleotide-binding</keyword>
<proteinExistence type="predicted"/>
<protein>
    <recommendedName>
        <fullName evidence="1">non-specific serine/threonine protein kinase</fullName>
        <ecNumber evidence="1">2.7.11.1</ecNumber>
    </recommendedName>
</protein>
<dbReference type="GO" id="GO:0005524">
    <property type="term" value="F:ATP binding"/>
    <property type="evidence" value="ECO:0007669"/>
    <property type="project" value="UniProtKB-KW"/>
</dbReference>
<evidence type="ECO:0000256" key="2">
    <source>
        <dbReference type="ARBA" id="ARBA00022679"/>
    </source>
</evidence>
<evidence type="ECO:0000256" key="3">
    <source>
        <dbReference type="ARBA" id="ARBA00022741"/>
    </source>
</evidence>
<evidence type="ECO:0000313" key="7">
    <source>
        <dbReference type="EMBL" id="RSH80204.1"/>
    </source>
</evidence>
<dbReference type="OrthoDB" id="5979581at2759"/>
<evidence type="ECO:0000256" key="6">
    <source>
        <dbReference type="SAM" id="MobiDB-lite"/>
    </source>
</evidence>
<gene>
    <name evidence="7" type="ORF">EHS25_007214</name>
</gene>
<dbReference type="EC" id="2.7.11.1" evidence="1"/>
<feature type="compositionally biased region" description="Low complexity" evidence="6">
    <location>
        <begin position="96"/>
        <end position="106"/>
    </location>
</feature>
<dbReference type="GO" id="GO:0004674">
    <property type="term" value="F:protein serine/threonine kinase activity"/>
    <property type="evidence" value="ECO:0007669"/>
    <property type="project" value="UniProtKB-EC"/>
</dbReference>
<organism evidence="7 8">
    <name type="scientific">Saitozyma podzolica</name>
    <dbReference type="NCBI Taxonomy" id="1890683"/>
    <lineage>
        <taxon>Eukaryota</taxon>
        <taxon>Fungi</taxon>
        <taxon>Dikarya</taxon>
        <taxon>Basidiomycota</taxon>
        <taxon>Agaricomycotina</taxon>
        <taxon>Tremellomycetes</taxon>
        <taxon>Tremellales</taxon>
        <taxon>Trimorphomycetaceae</taxon>
        <taxon>Saitozyma</taxon>
    </lineage>
</organism>
<evidence type="ECO:0000313" key="8">
    <source>
        <dbReference type="Proteomes" id="UP000279259"/>
    </source>
</evidence>
<dbReference type="Proteomes" id="UP000279259">
    <property type="component" value="Unassembled WGS sequence"/>
</dbReference>
<keyword evidence="2" id="KW-0808">Transferase</keyword>
<evidence type="ECO:0000256" key="4">
    <source>
        <dbReference type="ARBA" id="ARBA00022777"/>
    </source>
</evidence>
<keyword evidence="8" id="KW-1185">Reference proteome</keyword>
<evidence type="ECO:0000256" key="1">
    <source>
        <dbReference type="ARBA" id="ARBA00012513"/>
    </source>
</evidence>
<dbReference type="SUPFAM" id="SSF56112">
    <property type="entry name" value="Protein kinase-like (PK-like)"/>
    <property type="match status" value="1"/>
</dbReference>
<keyword evidence="4" id="KW-0418">Kinase</keyword>
<feature type="region of interest" description="Disordered" evidence="6">
    <location>
        <begin position="159"/>
        <end position="186"/>
    </location>
</feature>
<name>A0A427XN81_9TREE</name>
<dbReference type="PANTHER" id="PTHR43671:SF13">
    <property type="entry name" value="SERINE_THREONINE-PROTEIN KINASE NEK2"/>
    <property type="match status" value="1"/>
</dbReference>
<dbReference type="PANTHER" id="PTHR43671">
    <property type="entry name" value="SERINE/THREONINE-PROTEIN KINASE NEK"/>
    <property type="match status" value="1"/>
</dbReference>
<evidence type="ECO:0000256" key="5">
    <source>
        <dbReference type="ARBA" id="ARBA00022840"/>
    </source>
</evidence>
<accession>A0A427XN81</accession>
<comment type="caution">
    <text evidence="7">The sequence shown here is derived from an EMBL/GenBank/DDBJ whole genome shotgun (WGS) entry which is preliminary data.</text>
</comment>
<keyword evidence="5" id="KW-0067">ATP-binding</keyword>
<sequence length="186" mass="20729">MYLIDPRLSCSYPVCIDMIFQEVLAGKRYDAKADMFSLGCLLHEMCALKPPSFRQQDDETHAQDRVPDDFSEDIKSVADSLLSRQVRQLSPLNTISKSSDIVPSSSQPAKRPSTSDLLSRRCIGIDPPRGGIVPRESALKARERAFEAKEASLEAQMRRLALRASLSPPPENKDRTKQKSASPAQR</sequence>
<dbReference type="Gene3D" id="1.10.510.10">
    <property type="entry name" value="Transferase(Phosphotransferase) domain 1"/>
    <property type="match status" value="1"/>
</dbReference>
<dbReference type="AlphaFoldDB" id="A0A427XN81"/>
<dbReference type="InterPro" id="IPR011009">
    <property type="entry name" value="Kinase-like_dom_sf"/>
</dbReference>